<evidence type="ECO:0000256" key="5">
    <source>
        <dbReference type="ARBA" id="ARBA00022645"/>
    </source>
</evidence>
<keyword evidence="6" id="KW-0732">Signal</keyword>
<dbReference type="InterPro" id="IPR012338">
    <property type="entry name" value="Beta-lactam/transpept-like"/>
</dbReference>
<dbReference type="SMART" id="SM00740">
    <property type="entry name" value="PASTA"/>
    <property type="match status" value="1"/>
</dbReference>
<keyword evidence="5" id="KW-0121">Carboxypeptidase</keyword>
<dbReference type="PANTHER" id="PTHR30627">
    <property type="entry name" value="PEPTIDOGLYCAN D,D-TRANSPEPTIDASE"/>
    <property type="match status" value="1"/>
</dbReference>
<reference evidence="12" key="1">
    <citation type="journal article" date="2022" name="bioRxiv">
        <title>Thiovibrio frasassiensisgen. nov., sp. nov., an autotrophic, elemental sulfur disproportionating bacterium isolated from sulfidic karst sediment, and proposal of Thiovibrionaceae fam. nov.</title>
        <authorList>
            <person name="Aronson H."/>
            <person name="Thomas C."/>
            <person name="Bhattacharyya M."/>
            <person name="Eckstein S."/>
            <person name="Jensen S."/>
            <person name="Barco R."/>
            <person name="Macalady J."/>
            <person name="Amend J."/>
        </authorList>
    </citation>
    <scope>NUCLEOTIDE SEQUENCE</scope>
    <source>
        <strain evidence="12">RS19-109</strain>
    </source>
</reference>
<comment type="similarity">
    <text evidence="3">Belongs to the class-D beta-lactamase family.</text>
</comment>
<dbReference type="PROSITE" id="PS51178">
    <property type="entry name" value="PASTA"/>
    <property type="match status" value="1"/>
</dbReference>
<dbReference type="SUPFAM" id="SSF56519">
    <property type="entry name" value="Penicillin binding protein dimerisation domain"/>
    <property type="match status" value="1"/>
</dbReference>
<comment type="catalytic activity">
    <reaction evidence="1">
        <text>a beta-lactam + H2O = a substituted beta-amino acid</text>
        <dbReference type="Rhea" id="RHEA:20401"/>
        <dbReference type="ChEBI" id="CHEBI:15377"/>
        <dbReference type="ChEBI" id="CHEBI:35627"/>
        <dbReference type="ChEBI" id="CHEBI:140347"/>
        <dbReference type="EC" id="3.5.2.6"/>
    </reaction>
</comment>
<evidence type="ECO:0000256" key="10">
    <source>
        <dbReference type="SAM" id="MobiDB-lite"/>
    </source>
</evidence>
<dbReference type="Pfam" id="PF00905">
    <property type="entry name" value="Transpeptidase"/>
    <property type="match status" value="1"/>
</dbReference>
<keyword evidence="5" id="KW-0645">Protease</keyword>
<dbReference type="SUPFAM" id="SSF56601">
    <property type="entry name" value="beta-lactamase/transpeptidase-like"/>
    <property type="match status" value="1"/>
</dbReference>
<evidence type="ECO:0000256" key="9">
    <source>
        <dbReference type="ARBA" id="ARBA00023251"/>
    </source>
</evidence>
<evidence type="ECO:0000256" key="6">
    <source>
        <dbReference type="ARBA" id="ARBA00022729"/>
    </source>
</evidence>
<sequence length="666" mass="72267">MKKRAMEGKDRKPAMVGGFFLLLALVFVAVAIKSQFFEGSGQPEQSEGPKDEQASVVRGGGRRNIYDRNFMELAVSFQRSSLYARPLELEAPEEVAREVAKILGLDEKNILSALKGERSFAWLGRDLSREKAVKIADLNLKGVYRINQVQRFYPGNQLGAHVIGFIKDEQGLAGVEFYYDSVLRGGGVYDQRLAAAGVSRKIAEGSDSASLILTLDIHLQNVLEQKLKTLVQNTGAKGGVAVLMVPDTGEIIGLASLPDYDPNRFWEFRAEARRNRAIEDVLDLGAMDRLFQAAAVMEKRIGQKKNVLAEDEPAPEMEAVQRSVWNEVQGGRYISLEGVGFGQTVLGRDEYNAFADRIGLTVKGEVDLPEALFTVKDIPGGVTNKKDEGVGEESSPDPSKTMVPHPDKDSVATATPLALLSAFCRLINGGQVMTPHVLRAVWQDEQVWDVPVRQGIGEFAVPAQVSANMRNEMKKAAGAGRGNFLIESLLQKNSAVSSEAQSAGDGGENTVAGKAVMESILLGMAPLEHPEIAMIVVLEDARLDLQSRSPVRDLAEEMMPQARAALQNQVKPPSAKELAVREGGYYKKMEMIQAKSTLPAALGQGPQGLVMPDVRGLSGRKAMQILQPYGVRLQITGSGQVASQYPLAGSALRGVEECVLNLKAMQ</sequence>
<dbReference type="GO" id="GO:0008800">
    <property type="term" value="F:beta-lactamase activity"/>
    <property type="evidence" value="ECO:0007669"/>
    <property type="project" value="UniProtKB-EC"/>
</dbReference>
<dbReference type="Proteomes" id="UP001154240">
    <property type="component" value="Unassembled WGS sequence"/>
</dbReference>
<dbReference type="InterPro" id="IPR036138">
    <property type="entry name" value="PBP_dimer_sf"/>
</dbReference>
<evidence type="ECO:0000256" key="8">
    <source>
        <dbReference type="ARBA" id="ARBA00023136"/>
    </source>
</evidence>
<accession>A0A9X4RLB4</accession>
<keyword evidence="13" id="KW-1185">Reference proteome</keyword>
<keyword evidence="9" id="KW-0046">Antibiotic resistance</keyword>
<evidence type="ECO:0000313" key="12">
    <source>
        <dbReference type="EMBL" id="MDG4475911.1"/>
    </source>
</evidence>
<evidence type="ECO:0000256" key="1">
    <source>
        <dbReference type="ARBA" id="ARBA00001526"/>
    </source>
</evidence>
<dbReference type="EMBL" id="JAPHEH010000001">
    <property type="protein sequence ID" value="MDG4475911.1"/>
    <property type="molecule type" value="Genomic_DNA"/>
</dbReference>
<gene>
    <name evidence="12" type="ORF">OLX77_07025</name>
</gene>
<evidence type="ECO:0000256" key="7">
    <source>
        <dbReference type="ARBA" id="ARBA00022801"/>
    </source>
</evidence>
<reference evidence="12" key="2">
    <citation type="submission" date="2022-10" db="EMBL/GenBank/DDBJ databases">
        <authorList>
            <person name="Aronson H.S."/>
        </authorList>
    </citation>
    <scope>NUCLEOTIDE SEQUENCE</scope>
    <source>
        <strain evidence="12">RS19-109</strain>
    </source>
</reference>
<evidence type="ECO:0000313" key="13">
    <source>
        <dbReference type="Proteomes" id="UP001154240"/>
    </source>
</evidence>
<feature type="region of interest" description="Disordered" evidence="10">
    <location>
        <begin position="383"/>
        <end position="409"/>
    </location>
</feature>
<dbReference type="Gene3D" id="3.40.710.10">
    <property type="entry name" value="DD-peptidase/beta-lactamase superfamily"/>
    <property type="match status" value="1"/>
</dbReference>
<feature type="domain" description="PASTA" evidence="11">
    <location>
        <begin position="605"/>
        <end position="666"/>
    </location>
</feature>
<dbReference type="PANTHER" id="PTHR30627:SF6">
    <property type="entry name" value="BETA-LACTAMASE YBXI-RELATED"/>
    <property type="match status" value="1"/>
</dbReference>
<dbReference type="Gene3D" id="3.90.1310.10">
    <property type="entry name" value="Penicillin-binding protein 2a (Domain 2)"/>
    <property type="match status" value="1"/>
</dbReference>
<dbReference type="RefSeq" id="WP_307632885.1">
    <property type="nucleotide sequence ID" value="NZ_JAPHEH010000001.1"/>
</dbReference>
<organism evidence="12 13">
    <name type="scientific">Thiovibrio frasassiensis</name>
    <dbReference type="NCBI Taxonomy" id="2984131"/>
    <lineage>
        <taxon>Bacteria</taxon>
        <taxon>Pseudomonadati</taxon>
        <taxon>Thermodesulfobacteriota</taxon>
        <taxon>Desulfobulbia</taxon>
        <taxon>Desulfobulbales</taxon>
        <taxon>Thiovibrionaceae</taxon>
        <taxon>Thiovibrio</taxon>
    </lineage>
</organism>
<dbReference type="GO" id="GO:0046677">
    <property type="term" value="P:response to antibiotic"/>
    <property type="evidence" value="ECO:0007669"/>
    <property type="project" value="UniProtKB-KW"/>
</dbReference>
<evidence type="ECO:0000256" key="4">
    <source>
        <dbReference type="ARBA" id="ARBA00012865"/>
    </source>
</evidence>
<dbReference type="InterPro" id="IPR050515">
    <property type="entry name" value="Beta-lactam/transpept"/>
</dbReference>
<dbReference type="Pfam" id="PF03717">
    <property type="entry name" value="PBP_dimer"/>
    <property type="match status" value="1"/>
</dbReference>
<keyword evidence="7" id="KW-0378">Hydrolase</keyword>
<feature type="region of interest" description="Disordered" evidence="10">
    <location>
        <begin position="39"/>
        <end position="58"/>
    </location>
</feature>
<dbReference type="GO" id="GO:0004180">
    <property type="term" value="F:carboxypeptidase activity"/>
    <property type="evidence" value="ECO:0007669"/>
    <property type="project" value="UniProtKB-KW"/>
</dbReference>
<dbReference type="InterPro" id="IPR001460">
    <property type="entry name" value="PCN-bd_Tpept"/>
</dbReference>
<dbReference type="GO" id="GO:0008658">
    <property type="term" value="F:penicillin binding"/>
    <property type="evidence" value="ECO:0007669"/>
    <property type="project" value="InterPro"/>
</dbReference>
<dbReference type="SUPFAM" id="SSF54184">
    <property type="entry name" value="Penicillin-binding protein 2x (pbp-2x), c-terminal domain"/>
    <property type="match status" value="1"/>
</dbReference>
<dbReference type="CDD" id="cd06575">
    <property type="entry name" value="PASTA_Pbp2x-like_2"/>
    <property type="match status" value="1"/>
</dbReference>
<dbReference type="GO" id="GO:0005886">
    <property type="term" value="C:plasma membrane"/>
    <property type="evidence" value="ECO:0007669"/>
    <property type="project" value="TreeGrafter"/>
</dbReference>
<dbReference type="InterPro" id="IPR005311">
    <property type="entry name" value="PBP_dimer"/>
</dbReference>
<protein>
    <recommendedName>
        <fullName evidence="4">beta-lactamase</fullName>
        <ecNumber evidence="4">3.5.2.6</ecNumber>
    </recommendedName>
</protein>
<comment type="caution">
    <text evidence="12">The sequence shown here is derived from an EMBL/GenBank/DDBJ whole genome shotgun (WGS) entry which is preliminary data.</text>
</comment>
<dbReference type="Pfam" id="PF03793">
    <property type="entry name" value="PASTA"/>
    <property type="match status" value="1"/>
</dbReference>
<keyword evidence="8" id="KW-0472">Membrane</keyword>
<dbReference type="InterPro" id="IPR005543">
    <property type="entry name" value="PASTA_dom"/>
</dbReference>
<dbReference type="EC" id="3.5.2.6" evidence="4"/>
<proteinExistence type="inferred from homology"/>
<evidence type="ECO:0000259" key="11">
    <source>
        <dbReference type="PROSITE" id="PS51178"/>
    </source>
</evidence>
<evidence type="ECO:0000256" key="3">
    <source>
        <dbReference type="ARBA" id="ARBA00007898"/>
    </source>
</evidence>
<evidence type="ECO:0000256" key="2">
    <source>
        <dbReference type="ARBA" id="ARBA00004370"/>
    </source>
</evidence>
<comment type="subcellular location">
    <subcellularLocation>
        <location evidence="2">Membrane</location>
    </subcellularLocation>
</comment>
<dbReference type="GO" id="GO:0071555">
    <property type="term" value="P:cell wall organization"/>
    <property type="evidence" value="ECO:0007669"/>
    <property type="project" value="TreeGrafter"/>
</dbReference>
<dbReference type="AlphaFoldDB" id="A0A9X4RLB4"/>
<name>A0A9X4RLB4_9BACT</name>